<protein>
    <submittedName>
        <fullName evidence="1">SFRICE_027708</fullName>
    </submittedName>
</protein>
<gene>
    <name evidence="1" type="ORF">SFRICE_027708</name>
</gene>
<organism evidence="1">
    <name type="scientific">Spodoptera frugiperda</name>
    <name type="common">Fall armyworm</name>
    <dbReference type="NCBI Taxonomy" id="7108"/>
    <lineage>
        <taxon>Eukaryota</taxon>
        <taxon>Metazoa</taxon>
        <taxon>Ecdysozoa</taxon>
        <taxon>Arthropoda</taxon>
        <taxon>Hexapoda</taxon>
        <taxon>Insecta</taxon>
        <taxon>Pterygota</taxon>
        <taxon>Neoptera</taxon>
        <taxon>Endopterygota</taxon>
        <taxon>Lepidoptera</taxon>
        <taxon>Glossata</taxon>
        <taxon>Ditrysia</taxon>
        <taxon>Noctuoidea</taxon>
        <taxon>Noctuidae</taxon>
        <taxon>Amphipyrinae</taxon>
        <taxon>Spodoptera</taxon>
    </lineage>
</organism>
<dbReference type="EMBL" id="ODYU01000423">
    <property type="protein sequence ID" value="SOQ35166.1"/>
    <property type="molecule type" value="Genomic_DNA"/>
</dbReference>
<dbReference type="AlphaFoldDB" id="A0A2H1V307"/>
<evidence type="ECO:0000313" key="1">
    <source>
        <dbReference type="EMBL" id="SOQ35166.1"/>
    </source>
</evidence>
<sequence length="43" mass="4930">MCQCPPRRWTPTPARAHISTTRKSTCLLFIICIHAVYITDTLL</sequence>
<proteinExistence type="predicted"/>
<name>A0A2H1V307_SPOFR</name>
<accession>A0A2H1V307</accession>
<reference evidence="1" key="1">
    <citation type="submission" date="2016-07" db="EMBL/GenBank/DDBJ databases">
        <authorList>
            <person name="Bretaudeau A."/>
        </authorList>
    </citation>
    <scope>NUCLEOTIDE SEQUENCE</scope>
    <source>
        <strain evidence="1">Rice</strain>
        <tissue evidence="1">Whole body</tissue>
    </source>
</reference>